<reference evidence="4" key="1">
    <citation type="submission" date="2020-06" db="EMBL/GenBank/DDBJ databases">
        <authorList>
            <person name="Li T."/>
            <person name="Hu X."/>
            <person name="Zhang T."/>
            <person name="Song X."/>
            <person name="Zhang H."/>
            <person name="Dai N."/>
            <person name="Sheng W."/>
            <person name="Hou X."/>
            <person name="Wei L."/>
        </authorList>
    </citation>
    <scope>NUCLEOTIDE SEQUENCE</scope>
    <source>
        <strain evidence="4">KEN1</strain>
        <tissue evidence="4">Leaf</tissue>
    </source>
</reference>
<name>A0AAW2VVK1_9LAMI</name>
<dbReference type="PROSITE" id="PS51375">
    <property type="entry name" value="PPR"/>
    <property type="match status" value="1"/>
</dbReference>
<evidence type="ECO:0000256" key="2">
    <source>
        <dbReference type="ARBA" id="ARBA00022737"/>
    </source>
</evidence>
<evidence type="ECO:0000256" key="3">
    <source>
        <dbReference type="PROSITE-ProRule" id="PRU00708"/>
    </source>
</evidence>
<proteinExistence type="inferred from homology"/>
<evidence type="ECO:0000313" key="4">
    <source>
        <dbReference type="EMBL" id="KAL0433602.1"/>
    </source>
</evidence>
<sequence length="322" mass="35645">MFVQFQPSDTTNCLRILSSTKPASLIVGLSVTPPVKKSNDQIKQKKQKNQDLECLGHVHMSKKNGLEIAPGGRVERKYSFSGCFGTQGGGFNGGGRVLEKEDVTTDGFVVSPDSRVQKNGCFEVNLGPASGVNGAAEEFRTGSSLAEGGGNGVYRKEKGKKNGYVRKLGGCVENYGKNRGDVRSGSVVERMKTKCSTKWAGYGGCIPAMLEALETVNDLDEALKPWERTLTNKERSILLKEQLGWERALEIFQWFKMKGCYEVNVIHYNIMFRILGRARQWCEVERLWGEMWKRGIRPINSTYGTLIDVYCKGGFGDIATNG</sequence>
<dbReference type="PANTHER" id="PTHR47933:SF10">
    <property type="entry name" value="OS03G0162900 PROTEIN"/>
    <property type="match status" value="1"/>
</dbReference>
<evidence type="ECO:0000256" key="1">
    <source>
        <dbReference type="ARBA" id="ARBA00007626"/>
    </source>
</evidence>
<gene>
    <name evidence="4" type="ORF">Slati_2694500</name>
</gene>
<organism evidence="4">
    <name type="scientific">Sesamum latifolium</name>
    <dbReference type="NCBI Taxonomy" id="2727402"/>
    <lineage>
        <taxon>Eukaryota</taxon>
        <taxon>Viridiplantae</taxon>
        <taxon>Streptophyta</taxon>
        <taxon>Embryophyta</taxon>
        <taxon>Tracheophyta</taxon>
        <taxon>Spermatophyta</taxon>
        <taxon>Magnoliopsida</taxon>
        <taxon>eudicotyledons</taxon>
        <taxon>Gunneridae</taxon>
        <taxon>Pentapetalae</taxon>
        <taxon>asterids</taxon>
        <taxon>lamiids</taxon>
        <taxon>Lamiales</taxon>
        <taxon>Pedaliaceae</taxon>
        <taxon>Sesamum</taxon>
    </lineage>
</organism>
<comment type="caution">
    <text evidence="4">The sequence shown here is derived from an EMBL/GenBank/DDBJ whole genome shotgun (WGS) entry which is preliminary data.</text>
</comment>
<dbReference type="InterPro" id="IPR051240">
    <property type="entry name" value="Mito_RNA-Proc/Resp"/>
</dbReference>
<protein>
    <submittedName>
        <fullName evidence="4">Pentatricopeptide repeat-containing protein</fullName>
    </submittedName>
</protein>
<reference evidence="4" key="2">
    <citation type="journal article" date="2024" name="Plant">
        <title>Genomic evolution and insights into agronomic trait innovations of Sesamum species.</title>
        <authorList>
            <person name="Miao H."/>
            <person name="Wang L."/>
            <person name="Qu L."/>
            <person name="Liu H."/>
            <person name="Sun Y."/>
            <person name="Le M."/>
            <person name="Wang Q."/>
            <person name="Wei S."/>
            <person name="Zheng Y."/>
            <person name="Lin W."/>
            <person name="Duan Y."/>
            <person name="Cao H."/>
            <person name="Xiong S."/>
            <person name="Wang X."/>
            <person name="Wei L."/>
            <person name="Li C."/>
            <person name="Ma Q."/>
            <person name="Ju M."/>
            <person name="Zhao R."/>
            <person name="Li G."/>
            <person name="Mu C."/>
            <person name="Tian Q."/>
            <person name="Mei H."/>
            <person name="Zhang T."/>
            <person name="Gao T."/>
            <person name="Zhang H."/>
        </authorList>
    </citation>
    <scope>NUCLEOTIDE SEQUENCE</scope>
    <source>
        <strain evidence="4">KEN1</strain>
    </source>
</reference>
<accession>A0AAW2VVK1</accession>
<dbReference type="InterPro" id="IPR011990">
    <property type="entry name" value="TPR-like_helical_dom_sf"/>
</dbReference>
<dbReference type="GO" id="GO:0003729">
    <property type="term" value="F:mRNA binding"/>
    <property type="evidence" value="ECO:0007669"/>
    <property type="project" value="TreeGrafter"/>
</dbReference>
<dbReference type="Gene3D" id="1.25.40.10">
    <property type="entry name" value="Tetratricopeptide repeat domain"/>
    <property type="match status" value="1"/>
</dbReference>
<feature type="repeat" description="PPR" evidence="3">
    <location>
        <begin position="264"/>
        <end position="298"/>
    </location>
</feature>
<dbReference type="Pfam" id="PF13041">
    <property type="entry name" value="PPR_2"/>
    <property type="match status" value="1"/>
</dbReference>
<dbReference type="InterPro" id="IPR002885">
    <property type="entry name" value="PPR_rpt"/>
</dbReference>
<dbReference type="NCBIfam" id="TIGR00756">
    <property type="entry name" value="PPR"/>
    <property type="match status" value="1"/>
</dbReference>
<dbReference type="AlphaFoldDB" id="A0AAW2VVK1"/>
<dbReference type="EMBL" id="JACGWN010000009">
    <property type="protein sequence ID" value="KAL0433602.1"/>
    <property type="molecule type" value="Genomic_DNA"/>
</dbReference>
<dbReference type="PANTHER" id="PTHR47933">
    <property type="entry name" value="PENTATRICOPEPTIDE REPEAT-CONTAINING PROTEIN 1, MITOCHONDRIAL"/>
    <property type="match status" value="1"/>
</dbReference>
<comment type="similarity">
    <text evidence="1">Belongs to the PPR family. P subfamily.</text>
</comment>
<keyword evidence="2" id="KW-0677">Repeat</keyword>